<accession>A0A1J5RT13</accession>
<evidence type="ECO:0000313" key="1">
    <source>
        <dbReference type="EMBL" id="OIQ99432.1"/>
    </source>
</evidence>
<dbReference type="AlphaFoldDB" id="A0A1J5RT13"/>
<sequence>MALTDFFDQCRIGGKAIYIVVDHHKALAAWAIERRKLASAPYLLTIDHHTDTDEAFRGYVCMSAYEDSSVDEDALAAELIAAIDWSSDESLTEAIGKLRHDEHIHAATKSGTLNASFSIQLSDQSGYVEPNENGIYVVPHKCAIGCLKKVYDDECVVHHALEIIESPYLDDQLRRIGDITQGLGLPNIESLPYILDIDLDAFHSIKAVNPDDASTFRRLIRGALAITIATEPEWVKEVWEDEHNEPSADQLLTAVLGHIEEACKL</sequence>
<organism evidence="1">
    <name type="scientific">mine drainage metagenome</name>
    <dbReference type="NCBI Taxonomy" id="410659"/>
    <lineage>
        <taxon>unclassified sequences</taxon>
        <taxon>metagenomes</taxon>
        <taxon>ecological metagenomes</taxon>
    </lineage>
</organism>
<proteinExistence type="predicted"/>
<dbReference type="Pfam" id="PF12640">
    <property type="entry name" value="UPF0489"/>
    <property type="match status" value="1"/>
</dbReference>
<protein>
    <submittedName>
        <fullName evidence="1">Uncharacterized protein</fullName>
    </submittedName>
</protein>
<name>A0A1J5RT13_9ZZZZ</name>
<reference evidence="1" key="1">
    <citation type="submission" date="2016-10" db="EMBL/GenBank/DDBJ databases">
        <title>Sequence of Gallionella enrichment culture.</title>
        <authorList>
            <person name="Poehlein A."/>
            <person name="Muehling M."/>
            <person name="Daniel R."/>
        </authorList>
    </citation>
    <scope>NUCLEOTIDE SEQUENCE</scope>
</reference>
<gene>
    <name evidence="1" type="ORF">GALL_185290</name>
</gene>
<dbReference type="InterPro" id="IPR024131">
    <property type="entry name" value="UPF0489"/>
</dbReference>
<comment type="caution">
    <text evidence="1">The sequence shown here is derived from an EMBL/GenBank/DDBJ whole genome shotgun (WGS) entry which is preliminary data.</text>
</comment>
<dbReference type="EMBL" id="MLJW01000106">
    <property type="protein sequence ID" value="OIQ99432.1"/>
    <property type="molecule type" value="Genomic_DNA"/>
</dbReference>